<reference evidence="13 14" key="1">
    <citation type="submission" date="2018-09" db="EMBL/GenBank/DDBJ databases">
        <title>Genomic Encyclopedia of Archaeal and Bacterial Type Strains, Phase II (KMG-II): from individual species to whole genera.</title>
        <authorList>
            <person name="Goeker M."/>
        </authorList>
    </citation>
    <scope>NUCLEOTIDE SEQUENCE [LARGE SCALE GENOMIC DNA]</scope>
    <source>
        <strain evidence="13 14">DSM 13151</strain>
    </source>
</reference>
<feature type="transmembrane region" description="Helical" evidence="11">
    <location>
        <begin position="284"/>
        <end position="303"/>
    </location>
</feature>
<dbReference type="Gene3D" id="3.30.2010.10">
    <property type="entry name" value="Metalloproteases ('zincins'), catalytic domain"/>
    <property type="match status" value="1"/>
</dbReference>
<keyword evidence="4" id="KW-0479">Metal-binding</keyword>
<dbReference type="Pfam" id="PF01435">
    <property type="entry name" value="Peptidase_M48"/>
    <property type="match status" value="1"/>
</dbReference>
<dbReference type="PANTHER" id="PTHR43221:SF2">
    <property type="entry name" value="PROTEASE HTPX HOMOLOG"/>
    <property type="match status" value="1"/>
</dbReference>
<keyword evidence="3 11" id="KW-0812">Transmembrane</keyword>
<dbReference type="InterPro" id="IPR050083">
    <property type="entry name" value="HtpX_protease"/>
</dbReference>
<evidence type="ECO:0000256" key="5">
    <source>
        <dbReference type="ARBA" id="ARBA00022801"/>
    </source>
</evidence>
<keyword evidence="5 10" id="KW-0378">Hydrolase</keyword>
<evidence type="ECO:0000259" key="12">
    <source>
        <dbReference type="Pfam" id="PF01435"/>
    </source>
</evidence>
<evidence type="ECO:0000313" key="13">
    <source>
        <dbReference type="EMBL" id="RKD95347.1"/>
    </source>
</evidence>
<dbReference type="GO" id="GO:0004222">
    <property type="term" value="F:metalloendopeptidase activity"/>
    <property type="evidence" value="ECO:0007669"/>
    <property type="project" value="InterPro"/>
</dbReference>
<dbReference type="InterPro" id="IPR001915">
    <property type="entry name" value="Peptidase_M48"/>
</dbReference>
<feature type="transmembrane region" description="Helical" evidence="11">
    <location>
        <begin position="258"/>
        <end position="278"/>
    </location>
</feature>
<comment type="caution">
    <text evidence="13">The sequence shown here is derived from an EMBL/GenBank/DDBJ whole genome shotgun (WGS) entry which is preliminary data.</text>
</comment>
<evidence type="ECO:0000256" key="10">
    <source>
        <dbReference type="RuleBase" id="RU003983"/>
    </source>
</evidence>
<evidence type="ECO:0000256" key="1">
    <source>
        <dbReference type="ARBA" id="ARBA00022475"/>
    </source>
</evidence>
<feature type="domain" description="Peptidase M48" evidence="12">
    <location>
        <begin position="183"/>
        <end position="393"/>
    </location>
</feature>
<feature type="transmembrane region" description="Helical" evidence="11">
    <location>
        <begin position="133"/>
        <end position="153"/>
    </location>
</feature>
<proteinExistence type="inferred from homology"/>
<dbReference type="PANTHER" id="PTHR43221">
    <property type="entry name" value="PROTEASE HTPX"/>
    <property type="match status" value="1"/>
</dbReference>
<dbReference type="GO" id="GO:0006508">
    <property type="term" value="P:proteolysis"/>
    <property type="evidence" value="ECO:0007669"/>
    <property type="project" value="UniProtKB-KW"/>
</dbReference>
<accession>A0A419WIT3</accession>
<keyword evidence="9 11" id="KW-0472">Membrane</keyword>
<comment type="cofactor">
    <cofactor evidence="10">
        <name>Zn(2+)</name>
        <dbReference type="ChEBI" id="CHEBI:29105"/>
    </cofactor>
    <text evidence="10">Binds 1 zinc ion per subunit.</text>
</comment>
<evidence type="ECO:0000256" key="2">
    <source>
        <dbReference type="ARBA" id="ARBA00022670"/>
    </source>
</evidence>
<dbReference type="EMBL" id="RAPO01000002">
    <property type="protein sequence ID" value="RKD95347.1"/>
    <property type="molecule type" value="Genomic_DNA"/>
</dbReference>
<evidence type="ECO:0000256" key="9">
    <source>
        <dbReference type="ARBA" id="ARBA00023136"/>
    </source>
</evidence>
<keyword evidence="2 10" id="KW-0645">Protease</keyword>
<evidence type="ECO:0000313" key="14">
    <source>
        <dbReference type="Proteomes" id="UP000283805"/>
    </source>
</evidence>
<gene>
    <name evidence="13" type="ORF">ATJ93_2199</name>
</gene>
<evidence type="ECO:0000256" key="11">
    <source>
        <dbReference type="SAM" id="Phobius"/>
    </source>
</evidence>
<evidence type="ECO:0000256" key="8">
    <source>
        <dbReference type="ARBA" id="ARBA00023049"/>
    </source>
</evidence>
<keyword evidence="8 10" id="KW-0482">Metalloprotease</keyword>
<feature type="transmembrane region" description="Helical" evidence="11">
    <location>
        <begin position="103"/>
        <end position="121"/>
    </location>
</feature>
<evidence type="ECO:0000256" key="6">
    <source>
        <dbReference type="ARBA" id="ARBA00022833"/>
    </source>
</evidence>
<organism evidence="13 14">
    <name type="scientific">Halopiger aswanensis</name>
    <dbReference type="NCBI Taxonomy" id="148449"/>
    <lineage>
        <taxon>Archaea</taxon>
        <taxon>Methanobacteriati</taxon>
        <taxon>Methanobacteriota</taxon>
        <taxon>Stenosarchaea group</taxon>
        <taxon>Halobacteria</taxon>
        <taxon>Halobacteriales</taxon>
        <taxon>Natrialbaceae</taxon>
        <taxon>Halopiger</taxon>
    </lineage>
</organism>
<protein>
    <submittedName>
        <fullName evidence="13">Zn-dependent protease with chaperone function</fullName>
    </submittedName>
</protein>
<dbReference type="Proteomes" id="UP000283805">
    <property type="component" value="Unassembled WGS sequence"/>
</dbReference>
<keyword evidence="6 10" id="KW-0862">Zinc</keyword>
<comment type="similarity">
    <text evidence="10">Belongs to the peptidase M48 family.</text>
</comment>
<evidence type="ECO:0000256" key="7">
    <source>
        <dbReference type="ARBA" id="ARBA00022989"/>
    </source>
</evidence>
<keyword evidence="1" id="KW-1003">Cell membrane</keyword>
<name>A0A419WIT3_9EURY</name>
<feature type="transmembrane region" description="Helical" evidence="11">
    <location>
        <begin position="37"/>
        <end position="62"/>
    </location>
</feature>
<evidence type="ECO:0000256" key="4">
    <source>
        <dbReference type="ARBA" id="ARBA00022723"/>
    </source>
</evidence>
<dbReference type="GO" id="GO:0046872">
    <property type="term" value="F:metal ion binding"/>
    <property type="evidence" value="ECO:0007669"/>
    <property type="project" value="UniProtKB-KW"/>
</dbReference>
<sequence length="394" mass="42790">MAVAVLLVGSAQFAVLALEFVVGGFVALFVLVALEDFFALLFVCSLVLAVAFVCWLVLATVIRRCYPERTLSDRLAHDGVADAVESVGETLLSAVAIANWPKILALFVGVALGTFVGFAFTEAVAWRSIVDPLSAAAAVGVLVVIAHVVWIAYSERVRDTAPLRDVEDAARVLERPDGDLEERRAAVRRRVERLARQADLPAPTVRLGVSPTPTAATVGYRPESSTIVVSEGLLEAVDDRELDAVLAHELAHVKNRDAAVLTALSVPAASAAALIERYNGNPYIALPCGLVIVIVRWSVAVVTRYREYVADRSAVAITGDLAALAGALETLDAELERRPSNDLREHRSTAAFSIVPPPWEEHRFFDRTRRFVSRTLFGTHPSTEKRIERLRARA</sequence>
<keyword evidence="14" id="KW-1185">Reference proteome</keyword>
<dbReference type="CDD" id="cd07327">
    <property type="entry name" value="M48B_HtpX_like"/>
    <property type="match status" value="1"/>
</dbReference>
<keyword evidence="7 11" id="KW-1133">Transmembrane helix</keyword>
<evidence type="ECO:0000256" key="3">
    <source>
        <dbReference type="ARBA" id="ARBA00022692"/>
    </source>
</evidence>
<dbReference type="AlphaFoldDB" id="A0A419WIT3"/>